<protein>
    <submittedName>
        <fullName evidence="6">IclR family transcriptional regulator</fullName>
    </submittedName>
</protein>
<dbReference type="PROSITE" id="PS51078">
    <property type="entry name" value="ICLR_ED"/>
    <property type="match status" value="1"/>
</dbReference>
<sequence>MGTVSKALSLLTHFSHNRIEIGLSDLTRLSGMNKATVFRLMSELQQSGFVEQTGNDRSYRLGPQVLRLASLREAAVPILSAARQVLRELSDETGETCHLSLVQGLQLNSLSHSYSPRHATKVMLEDAKVLTFHATASGLSILAHAETTFTDTILSMPLNSHTSSTETKPAAIRALLEKIRTCGVAESIGGFEAEVHSHAVPIFGPDCQPIGALAVAAPVSRMNALQRALIPTALHQAGQILTHHTGGVSPSSYPSEFKA</sequence>
<dbReference type="InterPro" id="IPR014757">
    <property type="entry name" value="Tscrpt_reg_IclR_C"/>
</dbReference>
<proteinExistence type="predicted"/>
<dbReference type="KEGG" id="sedi:EBB79_02460"/>
<feature type="domain" description="IclR-ED" evidence="5">
    <location>
        <begin position="64"/>
        <end position="247"/>
    </location>
</feature>
<dbReference type="Gene3D" id="1.10.10.10">
    <property type="entry name" value="Winged helix-like DNA-binding domain superfamily/Winged helix DNA-binding domain"/>
    <property type="match status" value="1"/>
</dbReference>
<dbReference type="AlphaFoldDB" id="A0A3T0MYR4"/>
<evidence type="ECO:0000259" key="5">
    <source>
        <dbReference type="PROSITE" id="PS51078"/>
    </source>
</evidence>
<dbReference type="GO" id="GO:0003677">
    <property type="term" value="F:DNA binding"/>
    <property type="evidence" value="ECO:0007669"/>
    <property type="project" value="UniProtKB-KW"/>
</dbReference>
<keyword evidence="3" id="KW-0804">Transcription</keyword>
<dbReference type="RefSeq" id="WP_127747328.1">
    <property type="nucleotide sequence ID" value="NZ_CP033219.1"/>
</dbReference>
<dbReference type="GO" id="GO:0003700">
    <property type="term" value="F:DNA-binding transcription factor activity"/>
    <property type="evidence" value="ECO:0007669"/>
    <property type="project" value="TreeGrafter"/>
</dbReference>
<dbReference type="PANTHER" id="PTHR30136:SF24">
    <property type="entry name" value="HTH-TYPE TRANSCRIPTIONAL REPRESSOR ALLR"/>
    <property type="match status" value="1"/>
</dbReference>
<evidence type="ECO:0000259" key="4">
    <source>
        <dbReference type="PROSITE" id="PS51077"/>
    </source>
</evidence>
<name>A0A3T0MYR4_9RHOB</name>
<evidence type="ECO:0000313" key="7">
    <source>
        <dbReference type="Proteomes" id="UP000283063"/>
    </source>
</evidence>
<dbReference type="SUPFAM" id="SSF55781">
    <property type="entry name" value="GAF domain-like"/>
    <property type="match status" value="1"/>
</dbReference>
<dbReference type="SMART" id="SM00346">
    <property type="entry name" value="HTH_ICLR"/>
    <property type="match status" value="1"/>
</dbReference>
<dbReference type="OrthoDB" id="6811967at2"/>
<dbReference type="InterPro" id="IPR029016">
    <property type="entry name" value="GAF-like_dom_sf"/>
</dbReference>
<feature type="domain" description="HTH iclR-type" evidence="4">
    <location>
        <begin position="1"/>
        <end position="63"/>
    </location>
</feature>
<dbReference type="InterPro" id="IPR005471">
    <property type="entry name" value="Tscrpt_reg_IclR_N"/>
</dbReference>
<dbReference type="PANTHER" id="PTHR30136">
    <property type="entry name" value="HELIX-TURN-HELIX TRANSCRIPTIONAL REGULATOR, ICLR FAMILY"/>
    <property type="match status" value="1"/>
</dbReference>
<evidence type="ECO:0000256" key="3">
    <source>
        <dbReference type="ARBA" id="ARBA00023163"/>
    </source>
</evidence>
<keyword evidence="2" id="KW-0238">DNA-binding</keyword>
<keyword evidence="1" id="KW-0805">Transcription regulation</keyword>
<dbReference type="Pfam" id="PF09339">
    <property type="entry name" value="HTH_IclR"/>
    <property type="match status" value="1"/>
</dbReference>
<keyword evidence="7" id="KW-1185">Reference proteome</keyword>
<dbReference type="InterPro" id="IPR036388">
    <property type="entry name" value="WH-like_DNA-bd_sf"/>
</dbReference>
<dbReference type="InterPro" id="IPR050707">
    <property type="entry name" value="HTH_MetabolicPath_Reg"/>
</dbReference>
<dbReference type="Pfam" id="PF01614">
    <property type="entry name" value="IclR_C"/>
    <property type="match status" value="1"/>
</dbReference>
<dbReference type="Gene3D" id="3.30.450.40">
    <property type="match status" value="1"/>
</dbReference>
<accession>A0A3T0MYR4</accession>
<dbReference type="PROSITE" id="PS51077">
    <property type="entry name" value="HTH_ICLR"/>
    <property type="match status" value="1"/>
</dbReference>
<reference evidence="6 7" key="1">
    <citation type="submission" date="2018-10" db="EMBL/GenBank/DDBJ databases">
        <title>Parasedimentitalea marina sp. nov., a psychrophilic bacterium isolated from deep seawater of the New Britain Trench.</title>
        <authorList>
            <person name="Cao J."/>
        </authorList>
    </citation>
    <scope>NUCLEOTIDE SEQUENCE [LARGE SCALE GENOMIC DNA]</scope>
    <source>
        <strain evidence="6 7">W43</strain>
    </source>
</reference>
<gene>
    <name evidence="6" type="ORF">EBB79_02460</name>
</gene>
<dbReference type="EMBL" id="CP033219">
    <property type="protein sequence ID" value="AZV76869.1"/>
    <property type="molecule type" value="Genomic_DNA"/>
</dbReference>
<evidence type="ECO:0000256" key="1">
    <source>
        <dbReference type="ARBA" id="ARBA00023015"/>
    </source>
</evidence>
<dbReference type="GO" id="GO:0045892">
    <property type="term" value="P:negative regulation of DNA-templated transcription"/>
    <property type="evidence" value="ECO:0007669"/>
    <property type="project" value="TreeGrafter"/>
</dbReference>
<dbReference type="InterPro" id="IPR036390">
    <property type="entry name" value="WH_DNA-bd_sf"/>
</dbReference>
<dbReference type="Proteomes" id="UP000283063">
    <property type="component" value="Chromosome"/>
</dbReference>
<evidence type="ECO:0000313" key="6">
    <source>
        <dbReference type="EMBL" id="AZV76869.1"/>
    </source>
</evidence>
<dbReference type="SUPFAM" id="SSF46785">
    <property type="entry name" value="Winged helix' DNA-binding domain"/>
    <property type="match status" value="1"/>
</dbReference>
<organism evidence="6 7">
    <name type="scientific">Parasedimentitalea marina</name>
    <dbReference type="NCBI Taxonomy" id="2483033"/>
    <lineage>
        <taxon>Bacteria</taxon>
        <taxon>Pseudomonadati</taxon>
        <taxon>Pseudomonadota</taxon>
        <taxon>Alphaproteobacteria</taxon>
        <taxon>Rhodobacterales</taxon>
        <taxon>Paracoccaceae</taxon>
        <taxon>Parasedimentitalea</taxon>
    </lineage>
</organism>
<evidence type="ECO:0000256" key="2">
    <source>
        <dbReference type="ARBA" id="ARBA00023125"/>
    </source>
</evidence>